<reference evidence="19" key="1">
    <citation type="journal article" date="2018" name="Genome Biol.">
        <title>SKESA: strategic k-mer extension for scrupulous assemblies.</title>
        <authorList>
            <person name="Souvorov A."/>
            <person name="Agarwala R."/>
            <person name="Lipman D.J."/>
        </authorList>
    </citation>
    <scope>NUCLEOTIDE SEQUENCE</scope>
    <source>
        <strain evidence="19">Salmonella enterica subsp. enterica</strain>
    </source>
</reference>
<dbReference type="InterPro" id="IPR016181">
    <property type="entry name" value="Acyl_CoA_acyltransferase"/>
</dbReference>
<dbReference type="InterPro" id="IPR024170">
    <property type="entry name" value="Aminoglycoside_N6-AcTrfrase"/>
</dbReference>
<accession>A0A3U7GJ43</accession>
<dbReference type="AlphaFoldDB" id="A0A3U7GJ43"/>
<comment type="caution">
    <text evidence="19">The sequence shown here is derived from an EMBL/GenBank/DDBJ whole genome shotgun (WGS) entry which is preliminary data.</text>
</comment>
<dbReference type="NCBIfam" id="NF000140">
    <property type="entry name" value="AAC_6p_Salmo"/>
    <property type="match status" value="1"/>
</dbReference>
<dbReference type="InterPro" id="IPR050832">
    <property type="entry name" value="Bact_Acetyltransf"/>
</dbReference>
<dbReference type="EMBL" id="DAAOAH010000010">
    <property type="protein sequence ID" value="HAD2195280.1"/>
    <property type="molecule type" value="Genomic_DNA"/>
</dbReference>
<evidence type="ECO:0000313" key="12">
    <source>
        <dbReference type="EMBL" id="ECR2658729.1"/>
    </source>
</evidence>
<dbReference type="EMBL" id="DAAOBH010000010">
    <property type="protein sequence ID" value="HAD2308576.1"/>
    <property type="molecule type" value="Genomic_DNA"/>
</dbReference>
<feature type="domain" description="N-acetyltransferase" evidence="11">
    <location>
        <begin position="1"/>
        <end position="163"/>
    </location>
</feature>
<feature type="transmembrane region" description="Helical" evidence="10">
    <location>
        <begin position="154"/>
        <end position="171"/>
    </location>
</feature>
<evidence type="ECO:0000256" key="2">
    <source>
        <dbReference type="ARBA" id="ARBA00012888"/>
    </source>
</evidence>
<dbReference type="CDD" id="cd04301">
    <property type="entry name" value="NAT_SF"/>
    <property type="match status" value="1"/>
</dbReference>
<evidence type="ECO:0000313" key="18">
    <source>
        <dbReference type="EMBL" id="HAD2403352.1"/>
    </source>
</evidence>
<comment type="subunit">
    <text evidence="1">Homodimer.</text>
</comment>
<feature type="binding site" evidence="9">
    <location>
        <begin position="81"/>
        <end position="83"/>
    </location>
    <ligand>
        <name>acetyl-CoA</name>
        <dbReference type="ChEBI" id="CHEBI:57288"/>
    </ligand>
</feature>
<feature type="binding site" evidence="9">
    <location>
        <position position="136"/>
    </location>
    <ligand>
        <name>substrate</name>
    </ligand>
</feature>
<evidence type="ECO:0000256" key="6">
    <source>
        <dbReference type="ARBA" id="ARBA00023315"/>
    </source>
</evidence>
<sequence>MDIRQMNKTHLEHWRGLRKQLWPGHPDDAHLADGEEILQAEHLASFIAMADGVAIGFADASIRHDYVNGCDSSPVVFLEGIFVLPSFRQRGLAKQLIAAVQRWGTNKGCREMASDTSPENTISQKVHLALGFEETERVIFYRKRCRGKSHRKRSGIIPDLYITVLLWQIFFS</sequence>
<feature type="binding site" evidence="9">
    <location>
        <position position="115"/>
    </location>
    <ligand>
        <name>substrate</name>
    </ligand>
</feature>
<feature type="binding site" evidence="9">
    <location>
        <position position="120"/>
    </location>
    <ligand>
        <name>acetyl-CoA</name>
        <dbReference type="ChEBI" id="CHEBI:57288"/>
    </ligand>
</feature>
<dbReference type="EMBL" id="DAAOAI010000010">
    <property type="protein sequence ID" value="HAD2190554.1"/>
    <property type="molecule type" value="Genomic_DNA"/>
</dbReference>
<feature type="binding site" evidence="9">
    <location>
        <position position="79"/>
    </location>
    <ligand>
        <name>substrate</name>
    </ligand>
</feature>
<keyword evidence="10" id="KW-0812">Transmembrane</keyword>
<dbReference type="EMBL" id="DAAOCB010000011">
    <property type="protein sequence ID" value="HAD2403352.1"/>
    <property type="molecule type" value="Genomic_DNA"/>
</dbReference>
<dbReference type="PIRSF" id="PIRSF000452">
    <property type="entry name" value="6-N-acetyltransf"/>
    <property type="match status" value="1"/>
</dbReference>
<evidence type="ECO:0000313" key="13">
    <source>
        <dbReference type="EMBL" id="ECW0164920.1"/>
    </source>
</evidence>
<dbReference type="InterPro" id="IPR000182">
    <property type="entry name" value="GNAT_dom"/>
</dbReference>
<dbReference type="EMBL" id="DAAOBA010000011">
    <property type="protein sequence ID" value="HAD2280159.1"/>
    <property type="molecule type" value="Genomic_DNA"/>
</dbReference>
<dbReference type="PANTHER" id="PTHR43877">
    <property type="entry name" value="AMINOALKYLPHOSPHONATE N-ACETYLTRANSFERASE-RELATED-RELATED"/>
    <property type="match status" value="1"/>
</dbReference>
<dbReference type="EC" id="2.3.1.82" evidence="2"/>
<evidence type="ECO:0000256" key="3">
    <source>
        <dbReference type="ARBA" id="ARBA00017677"/>
    </source>
</evidence>
<feature type="binding site" evidence="9">
    <location>
        <position position="22"/>
    </location>
    <ligand>
        <name>substrate</name>
    </ligand>
</feature>
<dbReference type="SMR" id="A0A3U7GJ43"/>
<dbReference type="GO" id="GO:0047663">
    <property type="term" value="F:aminoglycoside 6'-N-acetyltransferase activity"/>
    <property type="evidence" value="ECO:0007669"/>
    <property type="project" value="UniProtKB-EC"/>
</dbReference>
<evidence type="ECO:0000256" key="5">
    <source>
        <dbReference type="ARBA" id="ARBA00023251"/>
    </source>
</evidence>
<evidence type="ECO:0000313" key="16">
    <source>
        <dbReference type="EMBL" id="HAD2280159.1"/>
    </source>
</evidence>
<keyword evidence="4 19" id="KW-0808">Transferase</keyword>
<proteinExistence type="predicted"/>
<feature type="binding site" evidence="9">
    <location>
        <begin position="89"/>
        <end position="94"/>
    </location>
    <ligand>
        <name>acetyl-CoA</name>
        <dbReference type="ChEBI" id="CHEBI:57288"/>
    </ligand>
</feature>
<evidence type="ECO:0000256" key="4">
    <source>
        <dbReference type="ARBA" id="ARBA00022679"/>
    </source>
</evidence>
<name>A0A3U7GJ43_SALET</name>
<organism evidence="19">
    <name type="scientific">Salmonella enterica I</name>
    <dbReference type="NCBI Taxonomy" id="59201"/>
    <lineage>
        <taxon>Bacteria</taxon>
        <taxon>Pseudomonadati</taxon>
        <taxon>Pseudomonadota</taxon>
        <taxon>Gammaproteobacteria</taxon>
        <taxon>Enterobacterales</taxon>
        <taxon>Enterobacteriaceae</taxon>
        <taxon>Salmonella</taxon>
    </lineage>
</organism>
<feature type="binding site" evidence="9">
    <location>
        <position position="66"/>
    </location>
    <ligand>
        <name>substrate</name>
    </ligand>
</feature>
<dbReference type="EMBL" id="AAKUZR010000008">
    <property type="protein sequence ID" value="ECW0164920.1"/>
    <property type="molecule type" value="Genomic_DNA"/>
</dbReference>
<keyword evidence="10" id="KW-1133">Transmembrane helix</keyword>
<evidence type="ECO:0000313" key="15">
    <source>
        <dbReference type="EMBL" id="HAD2195280.1"/>
    </source>
</evidence>
<dbReference type="GO" id="GO:0046677">
    <property type="term" value="P:response to antibiotic"/>
    <property type="evidence" value="ECO:0007669"/>
    <property type="project" value="UniProtKB-KW"/>
</dbReference>
<evidence type="ECO:0000256" key="10">
    <source>
        <dbReference type="SAM" id="Phobius"/>
    </source>
</evidence>
<evidence type="ECO:0000256" key="1">
    <source>
        <dbReference type="ARBA" id="ARBA00011738"/>
    </source>
</evidence>
<feature type="binding site" evidence="9">
    <location>
        <position position="25"/>
    </location>
    <ligand>
        <name>substrate</name>
    </ligand>
</feature>
<evidence type="ECO:0000313" key="17">
    <source>
        <dbReference type="EMBL" id="HAD2308576.1"/>
    </source>
</evidence>
<evidence type="ECO:0000313" key="14">
    <source>
        <dbReference type="EMBL" id="HAD2190554.1"/>
    </source>
</evidence>
<evidence type="ECO:0000256" key="7">
    <source>
        <dbReference type="ARBA" id="ARBA00029660"/>
    </source>
</evidence>
<evidence type="ECO:0000256" key="8">
    <source>
        <dbReference type="ARBA" id="ARBA00048923"/>
    </source>
</evidence>
<dbReference type="NCBIfam" id="NF043067">
    <property type="entry name" value="AAC_6p_group_E"/>
    <property type="match status" value="1"/>
</dbReference>
<evidence type="ECO:0000313" key="20">
    <source>
        <dbReference type="EMBL" id="HAD2886084.1"/>
    </source>
</evidence>
<dbReference type="PROSITE" id="PS51186">
    <property type="entry name" value="GNAT"/>
    <property type="match status" value="1"/>
</dbReference>
<evidence type="ECO:0000313" key="19">
    <source>
        <dbReference type="EMBL" id="HAD2522330.1"/>
    </source>
</evidence>
<reference evidence="19" key="2">
    <citation type="submission" date="2019-01" db="EMBL/GenBank/DDBJ databases">
        <authorList>
            <consortium name="NCBI Pathogen Detection Project"/>
        </authorList>
    </citation>
    <scope>NUCLEOTIDE SEQUENCE</scope>
    <source>
        <strain evidence="19">Salmonella enterica subsp. enterica</strain>
    </source>
</reference>
<keyword evidence="5" id="KW-0046">Antibiotic resistance</keyword>
<dbReference type="EMBL" id="DAAOFU010000003">
    <property type="protein sequence ID" value="HAD2886084.1"/>
    <property type="molecule type" value="Genomic_DNA"/>
</dbReference>
<keyword evidence="10" id="KW-0472">Membrane</keyword>
<gene>
    <name evidence="19" type="primary">aac(6')</name>
    <name evidence="12" type="ORF">F1J57_07895</name>
    <name evidence="13" type="ORF">F3E75_08510</name>
    <name evidence="14" type="ORF">G1G64_11195</name>
    <name evidence="17" type="ORF">G1G67_11345</name>
    <name evidence="15" type="ORF">G1G69_11345</name>
    <name evidence="16" type="ORF">G1G74_12155</name>
    <name evidence="18" type="ORF">G1G83_12455</name>
    <name evidence="20" type="ORF">G1H25_03940</name>
    <name evidence="19" type="ORF">G1H50_13785</name>
</gene>
<dbReference type="Gene3D" id="3.40.630.30">
    <property type="match status" value="1"/>
</dbReference>
<dbReference type="SUPFAM" id="SSF55729">
    <property type="entry name" value="Acyl-CoA N-acyltransferases (Nat)"/>
    <property type="match status" value="1"/>
</dbReference>
<evidence type="ECO:0000259" key="11">
    <source>
        <dbReference type="PROSITE" id="PS51186"/>
    </source>
</evidence>
<comment type="catalytic activity">
    <reaction evidence="8">
        <text>kanamycin B + acetyl-CoA = N(6')-acetylkanamycin B + CoA + H(+)</text>
        <dbReference type="Rhea" id="RHEA:16449"/>
        <dbReference type="ChEBI" id="CHEBI:15378"/>
        <dbReference type="ChEBI" id="CHEBI:57287"/>
        <dbReference type="ChEBI" id="CHEBI:57288"/>
        <dbReference type="ChEBI" id="CHEBI:58390"/>
        <dbReference type="ChEBI" id="CHEBI:58549"/>
        <dbReference type="EC" id="2.3.1.82"/>
    </reaction>
</comment>
<reference evidence="12" key="3">
    <citation type="submission" date="2019-09" db="EMBL/GenBank/DDBJ databases">
        <authorList>
            <person name="Ashton P.M."/>
            <person name="Dallman T."/>
            <person name="Nair S."/>
            <person name="De Pinna E."/>
            <person name="Peters T."/>
            <person name="Grant K."/>
        </authorList>
    </citation>
    <scope>NUCLEOTIDE SEQUENCE</scope>
    <source>
        <strain evidence="12">797590</strain>
        <strain evidence="13">802759</strain>
    </source>
</reference>
<keyword evidence="6" id="KW-0012">Acyltransferase</keyword>
<protein>
    <recommendedName>
        <fullName evidence="3">Aminoglycoside N(6')-acetyltransferase type 1</fullName>
        <ecNumber evidence="2">2.3.1.82</ecNumber>
    </recommendedName>
    <alternativeName>
        <fullName evidence="7">Aminoglycoside resistance protein</fullName>
    </alternativeName>
</protein>
<evidence type="ECO:0000256" key="9">
    <source>
        <dbReference type="PIRSR" id="PIRSR000452-1"/>
    </source>
</evidence>
<dbReference type="EMBL" id="DAAOCV010000012">
    <property type="protein sequence ID" value="HAD2522330.1"/>
    <property type="molecule type" value="Genomic_DNA"/>
</dbReference>
<dbReference type="EMBL" id="AAKFGN010000006">
    <property type="protein sequence ID" value="ECR2658729.1"/>
    <property type="molecule type" value="Genomic_DNA"/>
</dbReference>
<dbReference type="Pfam" id="PF00583">
    <property type="entry name" value="Acetyltransf_1"/>
    <property type="match status" value="1"/>
</dbReference>